<feature type="transmembrane region" description="Helical" evidence="6">
    <location>
        <begin position="352"/>
        <end position="373"/>
    </location>
</feature>
<dbReference type="EMBL" id="JAMTCK010000004">
    <property type="protein sequence ID" value="MCP2165240.1"/>
    <property type="molecule type" value="Genomic_DNA"/>
</dbReference>
<dbReference type="Gene3D" id="1.20.1250.20">
    <property type="entry name" value="MFS general substrate transporter like domains"/>
    <property type="match status" value="1"/>
</dbReference>
<feature type="transmembrane region" description="Helical" evidence="6">
    <location>
        <begin position="379"/>
        <end position="407"/>
    </location>
</feature>
<dbReference type="SUPFAM" id="SSF103473">
    <property type="entry name" value="MFS general substrate transporter"/>
    <property type="match status" value="1"/>
</dbReference>
<feature type="transmembrane region" description="Helical" evidence="6">
    <location>
        <begin position="138"/>
        <end position="159"/>
    </location>
</feature>
<evidence type="ECO:0000313" key="9">
    <source>
        <dbReference type="Proteomes" id="UP001206128"/>
    </source>
</evidence>
<proteinExistence type="predicted"/>
<dbReference type="PANTHER" id="PTHR42718">
    <property type="entry name" value="MAJOR FACILITATOR SUPERFAMILY MULTIDRUG TRANSPORTER MFSC"/>
    <property type="match status" value="1"/>
</dbReference>
<protein>
    <submittedName>
        <fullName evidence="8">Major Facilitator Superfamily protein</fullName>
    </submittedName>
</protein>
<keyword evidence="4 6" id="KW-0472">Membrane</keyword>
<dbReference type="Proteomes" id="UP001206128">
    <property type="component" value="Unassembled WGS sequence"/>
</dbReference>
<keyword evidence="3 6" id="KW-1133">Transmembrane helix</keyword>
<evidence type="ECO:0000256" key="2">
    <source>
        <dbReference type="ARBA" id="ARBA00022692"/>
    </source>
</evidence>
<feature type="transmembrane region" description="Helical" evidence="6">
    <location>
        <begin position="427"/>
        <end position="447"/>
    </location>
</feature>
<feature type="transmembrane region" description="Helical" evidence="6">
    <location>
        <begin position="104"/>
        <end position="126"/>
    </location>
</feature>
<feature type="transmembrane region" description="Helical" evidence="6">
    <location>
        <begin position="453"/>
        <end position="477"/>
    </location>
</feature>
<keyword evidence="9" id="KW-1185">Reference proteome</keyword>
<dbReference type="RefSeq" id="WP_253770175.1">
    <property type="nucleotide sequence ID" value="NZ_JAMTCK010000004.1"/>
</dbReference>
<comment type="subcellular location">
    <subcellularLocation>
        <location evidence="1">Cell membrane</location>
        <topology evidence="1">Multi-pass membrane protein</topology>
    </subcellularLocation>
</comment>
<feature type="region of interest" description="Disordered" evidence="5">
    <location>
        <begin position="196"/>
        <end position="218"/>
    </location>
</feature>
<evidence type="ECO:0000259" key="7">
    <source>
        <dbReference type="PROSITE" id="PS50850"/>
    </source>
</evidence>
<dbReference type="PANTHER" id="PTHR42718:SF39">
    <property type="entry name" value="ACTINORHODIN TRANSPORTER-RELATED"/>
    <property type="match status" value="1"/>
</dbReference>
<evidence type="ECO:0000256" key="5">
    <source>
        <dbReference type="SAM" id="MobiDB-lite"/>
    </source>
</evidence>
<accession>A0AAE3GD68</accession>
<gene>
    <name evidence="8" type="ORF">LX83_002089</name>
</gene>
<evidence type="ECO:0000313" key="8">
    <source>
        <dbReference type="EMBL" id="MCP2165240.1"/>
    </source>
</evidence>
<feature type="transmembrane region" description="Helical" evidence="6">
    <location>
        <begin position="79"/>
        <end position="98"/>
    </location>
</feature>
<keyword evidence="2 6" id="KW-0812">Transmembrane</keyword>
<dbReference type="Gene3D" id="1.20.1720.10">
    <property type="entry name" value="Multidrug resistance protein D"/>
    <property type="match status" value="1"/>
</dbReference>
<dbReference type="InterPro" id="IPR036259">
    <property type="entry name" value="MFS_trans_sf"/>
</dbReference>
<reference evidence="8" key="1">
    <citation type="submission" date="2022-06" db="EMBL/GenBank/DDBJ databases">
        <title>Genomic Encyclopedia of Archaeal and Bacterial Type Strains, Phase II (KMG-II): from individual species to whole genera.</title>
        <authorList>
            <person name="Goeker M."/>
        </authorList>
    </citation>
    <scope>NUCLEOTIDE SEQUENCE</scope>
    <source>
        <strain evidence="8">DSM 43935</strain>
    </source>
</reference>
<feature type="compositionally biased region" description="Basic and acidic residues" evidence="5">
    <location>
        <begin position="196"/>
        <end position="216"/>
    </location>
</feature>
<evidence type="ECO:0000256" key="1">
    <source>
        <dbReference type="ARBA" id="ARBA00004651"/>
    </source>
</evidence>
<name>A0AAE3GD68_9PSEU</name>
<organism evidence="8 9">
    <name type="scientific">Goodfellowiella coeruleoviolacea</name>
    <dbReference type="NCBI Taxonomy" id="334858"/>
    <lineage>
        <taxon>Bacteria</taxon>
        <taxon>Bacillati</taxon>
        <taxon>Actinomycetota</taxon>
        <taxon>Actinomycetes</taxon>
        <taxon>Pseudonocardiales</taxon>
        <taxon>Pseudonocardiaceae</taxon>
        <taxon>Goodfellowiella</taxon>
    </lineage>
</organism>
<feature type="transmembrane region" description="Helical" evidence="6">
    <location>
        <begin position="289"/>
        <end position="312"/>
    </location>
</feature>
<dbReference type="CDD" id="cd17321">
    <property type="entry name" value="MFS_MMR_MDR_like"/>
    <property type="match status" value="1"/>
</dbReference>
<feature type="transmembrane region" description="Helical" evidence="6">
    <location>
        <begin position="218"/>
        <end position="237"/>
    </location>
</feature>
<sequence length="493" mass="50232">MVLPTRTRHPGVLLAVLLSAQFLAQFDFFVVNVTAPALHRDLGAGPTALELIVGGYAFTYAAGMITGGRLGDLVGHRRVFVLGMLAFTVTTLLCGLAANPAQLVLARLAQGLAGAVMVPQVLAVITRVFPADARAAALGWYGVAGGVGSIAGQVFGGLLLRADVLGLGWRVVFLVAVPVGAIAAVLAARLLPSHPDPADRSPADRSPAEPGRRTRLDLPGALGVAGSLALVLVPLAMGRTQGWPAWTWLCLAATLPVAVLTGRRQRRLSALGGQPVLELSLFRVPSYTAGLIAGVAFMGYFASFMFTLTLLLQGGLGLGALGAGLVFAPMGLLYTTTSLLGARLVARHGRPVMVFGGCVTAAGLLLLALRLLAAPQSPGLAWVLGALALVGVGNGLVLPQLVGAALVGVRPHQAGIGAGMLTTTQQFAGSAGVALIGALFFAVAGDAPTGTDYAAAMTCSALVDLALILVVVTLVAVTRRASRRAAPHPVSPR</sequence>
<comment type="caution">
    <text evidence="8">The sequence shown here is derived from an EMBL/GenBank/DDBJ whole genome shotgun (WGS) entry which is preliminary data.</text>
</comment>
<evidence type="ECO:0000256" key="3">
    <source>
        <dbReference type="ARBA" id="ARBA00022989"/>
    </source>
</evidence>
<feature type="domain" description="Major facilitator superfamily (MFS) profile" evidence="7">
    <location>
        <begin position="13"/>
        <end position="484"/>
    </location>
</feature>
<dbReference type="GO" id="GO:0022857">
    <property type="term" value="F:transmembrane transporter activity"/>
    <property type="evidence" value="ECO:0007669"/>
    <property type="project" value="InterPro"/>
</dbReference>
<evidence type="ECO:0000256" key="6">
    <source>
        <dbReference type="SAM" id="Phobius"/>
    </source>
</evidence>
<feature type="transmembrane region" description="Helical" evidence="6">
    <location>
        <begin position="48"/>
        <end position="67"/>
    </location>
</feature>
<dbReference type="InterPro" id="IPR020846">
    <property type="entry name" value="MFS_dom"/>
</dbReference>
<dbReference type="AlphaFoldDB" id="A0AAE3GD68"/>
<feature type="transmembrane region" description="Helical" evidence="6">
    <location>
        <begin position="171"/>
        <end position="191"/>
    </location>
</feature>
<dbReference type="Pfam" id="PF07690">
    <property type="entry name" value="MFS_1"/>
    <property type="match status" value="1"/>
</dbReference>
<feature type="transmembrane region" description="Helical" evidence="6">
    <location>
        <begin position="243"/>
        <end position="261"/>
    </location>
</feature>
<evidence type="ECO:0000256" key="4">
    <source>
        <dbReference type="ARBA" id="ARBA00023136"/>
    </source>
</evidence>
<dbReference type="GO" id="GO:0005886">
    <property type="term" value="C:plasma membrane"/>
    <property type="evidence" value="ECO:0007669"/>
    <property type="project" value="UniProtKB-SubCell"/>
</dbReference>
<dbReference type="PROSITE" id="PS50850">
    <property type="entry name" value="MFS"/>
    <property type="match status" value="1"/>
</dbReference>
<feature type="transmembrane region" description="Helical" evidence="6">
    <location>
        <begin position="318"/>
        <end position="340"/>
    </location>
</feature>
<dbReference type="InterPro" id="IPR011701">
    <property type="entry name" value="MFS"/>
</dbReference>